<evidence type="ECO:0000313" key="4">
    <source>
        <dbReference type="EMBL" id="QES87922.1"/>
    </source>
</evidence>
<comment type="similarity">
    <text evidence="1 2">Belongs to the outer membrane factor (OMF) (TC 1.B.17) family.</text>
</comment>
<keyword evidence="2" id="KW-0449">Lipoprotein</keyword>
<keyword evidence="2" id="KW-1134">Transmembrane beta strand</keyword>
<feature type="coiled-coil region" evidence="3">
    <location>
        <begin position="69"/>
        <end position="96"/>
    </location>
</feature>
<comment type="subcellular location">
    <subcellularLocation>
        <location evidence="2">Cell membrane</location>
        <topology evidence="2">Lipid-anchor</topology>
    </subcellularLocation>
</comment>
<protein>
    <submittedName>
        <fullName evidence="4">TolC family protein</fullName>
    </submittedName>
</protein>
<organism evidence="4 5">
    <name type="scientific">Rhizosphaericola mali</name>
    <dbReference type="NCBI Taxonomy" id="2545455"/>
    <lineage>
        <taxon>Bacteria</taxon>
        <taxon>Pseudomonadati</taxon>
        <taxon>Bacteroidota</taxon>
        <taxon>Chitinophagia</taxon>
        <taxon>Chitinophagales</taxon>
        <taxon>Chitinophagaceae</taxon>
        <taxon>Rhizosphaericola</taxon>
    </lineage>
</organism>
<reference evidence="4 5" key="1">
    <citation type="submission" date="2019-09" db="EMBL/GenBank/DDBJ databases">
        <title>Complete genome sequence of Arachidicoccus sp. B3-10 isolated from apple orchard soil.</title>
        <authorList>
            <person name="Kim H.S."/>
            <person name="Han K.-I."/>
            <person name="Suh M.K."/>
            <person name="Lee K.C."/>
            <person name="Eom M.K."/>
            <person name="Kim J.-S."/>
            <person name="Kang S.W."/>
            <person name="Sin Y."/>
            <person name="Lee J.-S."/>
        </authorList>
    </citation>
    <scope>NUCLEOTIDE SEQUENCE [LARGE SCALE GENOMIC DNA]</scope>
    <source>
        <strain evidence="4 5">B3-10</strain>
    </source>
</reference>
<dbReference type="RefSeq" id="WP_131328809.1">
    <property type="nucleotide sequence ID" value="NZ_CP044016.1"/>
</dbReference>
<dbReference type="KEGG" id="arac:E0W69_004335"/>
<dbReference type="Pfam" id="PF02321">
    <property type="entry name" value="OEP"/>
    <property type="match status" value="2"/>
</dbReference>
<name>A0A5P2G268_9BACT</name>
<feature type="signal peptide" evidence="2">
    <location>
        <begin position="1"/>
        <end position="20"/>
    </location>
</feature>
<evidence type="ECO:0000256" key="2">
    <source>
        <dbReference type="RuleBase" id="RU362097"/>
    </source>
</evidence>
<dbReference type="PANTHER" id="PTHR30203">
    <property type="entry name" value="OUTER MEMBRANE CATION EFFLUX PROTEIN"/>
    <property type="match status" value="1"/>
</dbReference>
<keyword evidence="3" id="KW-0175">Coiled coil</keyword>
<keyword evidence="2" id="KW-0812">Transmembrane</keyword>
<dbReference type="NCBIfam" id="TIGR01845">
    <property type="entry name" value="outer_NodT"/>
    <property type="match status" value="1"/>
</dbReference>
<dbReference type="Proteomes" id="UP000292424">
    <property type="component" value="Chromosome"/>
</dbReference>
<feature type="chain" id="PRO_5024490407" evidence="2">
    <location>
        <begin position="21"/>
        <end position="479"/>
    </location>
</feature>
<dbReference type="GO" id="GO:0005886">
    <property type="term" value="C:plasma membrane"/>
    <property type="evidence" value="ECO:0007669"/>
    <property type="project" value="UniProtKB-SubCell"/>
</dbReference>
<gene>
    <name evidence="4" type="ORF">E0W69_004335</name>
</gene>
<evidence type="ECO:0000256" key="3">
    <source>
        <dbReference type="SAM" id="Coils"/>
    </source>
</evidence>
<evidence type="ECO:0000256" key="1">
    <source>
        <dbReference type="ARBA" id="ARBA00007613"/>
    </source>
</evidence>
<dbReference type="AlphaFoldDB" id="A0A5P2G268"/>
<dbReference type="OrthoDB" id="9770517at2"/>
<proteinExistence type="inferred from homology"/>
<dbReference type="PANTHER" id="PTHR30203:SF30">
    <property type="entry name" value="OUTER MEMBRANE PROTEIN-RELATED"/>
    <property type="match status" value="1"/>
</dbReference>
<sequence>MTRKNIFKYLGLVCIPVAYMACKVPTVATKTENKAVPVNFNDSLPADTQTIAKVKWNEYFTDPYLRTLIDTALKNNQELNMTLQEIEMAQNDIQARKGEYLPFVNLGAGADVDKVGRYTNIGALEDNIDIRDGHKMPDPMTNLGLGAQATWEVDIWKKLHNAKDAAIQKYLATVEGKNFLVTNLIAEIANSYYELLAYDNQLDILQQNIKIQSNALEIMKYEKAATRVTELAVRRFQAEVSKTQSLQYDIQQHITETENRINFLCGRYPRKIERDDKTFADSLPSQIHVGIPSQLLDNRPDIRQAEYNLAAAKLNVKVAKARFYPSLDISAAVGYDAFSPQFLFNTPKSLVYSLAGDLIGPLVNKNAIKAEYKNANAEQIEAVYNYEKTVLNAFTEVLNQLAKIKNLEGTYSFQSKQVDALSQSIQISNDLFKSTKADYMEVLLTQRDALESKFDLIETQVAQKKAIVNIYQALGGGWN</sequence>
<dbReference type="EMBL" id="CP044016">
    <property type="protein sequence ID" value="QES87922.1"/>
    <property type="molecule type" value="Genomic_DNA"/>
</dbReference>
<keyword evidence="2" id="KW-0472">Membrane</keyword>
<keyword evidence="5" id="KW-1185">Reference proteome</keyword>
<evidence type="ECO:0000313" key="5">
    <source>
        <dbReference type="Proteomes" id="UP000292424"/>
    </source>
</evidence>
<keyword evidence="2" id="KW-0732">Signal</keyword>
<dbReference type="Gene3D" id="2.20.200.10">
    <property type="entry name" value="Outer membrane efflux proteins (OEP)"/>
    <property type="match status" value="1"/>
</dbReference>
<dbReference type="SUPFAM" id="SSF56954">
    <property type="entry name" value="Outer membrane efflux proteins (OEP)"/>
    <property type="match status" value="1"/>
</dbReference>
<dbReference type="Gene3D" id="1.20.1600.10">
    <property type="entry name" value="Outer membrane efflux proteins (OEP)"/>
    <property type="match status" value="1"/>
</dbReference>
<dbReference type="GO" id="GO:0015562">
    <property type="term" value="F:efflux transmembrane transporter activity"/>
    <property type="evidence" value="ECO:0007669"/>
    <property type="project" value="InterPro"/>
</dbReference>
<dbReference type="InterPro" id="IPR010131">
    <property type="entry name" value="MdtP/NodT-like"/>
</dbReference>
<dbReference type="InterPro" id="IPR003423">
    <property type="entry name" value="OMP_efflux"/>
</dbReference>
<keyword evidence="2" id="KW-0564">Palmitate</keyword>
<accession>A0A5P2G268</accession>